<keyword evidence="5" id="KW-1185">Reference proteome</keyword>
<dbReference type="InterPro" id="IPR035922">
    <property type="entry name" value="3H_dom_sf"/>
</dbReference>
<dbReference type="InterPro" id="IPR036388">
    <property type="entry name" value="WH-like_DNA-bd_sf"/>
</dbReference>
<evidence type="ECO:0000313" key="4">
    <source>
        <dbReference type="EMBL" id="MCC2210288.1"/>
    </source>
</evidence>
<dbReference type="InterPro" id="IPR013196">
    <property type="entry name" value="HTH_11"/>
</dbReference>
<feature type="domain" description="Helix-turn-helix type 11" evidence="3">
    <location>
        <begin position="6"/>
        <end position="58"/>
    </location>
</feature>
<feature type="binding site" evidence="1">
    <location>
        <position position="74"/>
    </location>
    <ligand>
        <name>Ni(2+)</name>
        <dbReference type="ChEBI" id="CHEBI:49786"/>
    </ligand>
</feature>
<dbReference type="EMBL" id="JAJEQM010000006">
    <property type="protein sequence ID" value="MCC2210288.1"/>
    <property type="molecule type" value="Genomic_DNA"/>
</dbReference>
<sequence>MNAVERRQEIVRLITTNDEAMSGSMLAKELDVSRQVIVQDIALLKAAGYEILSTNKGYVINDVAAHTRVFKVYHTNDQTEDELTTIVDIGGTVVDVFVWHRVYGKIEAKLNVASRRNVQQCIDGLVSGKSSALMNITSGYHYHTVKADSEETLDLIEKALAKKNYLAPEI</sequence>
<gene>
    <name evidence="4" type="ORF">LKE05_05720</name>
</gene>
<evidence type="ECO:0000256" key="1">
    <source>
        <dbReference type="PIRSR" id="PIRSR037847-1"/>
    </source>
</evidence>
<proteinExistence type="predicted"/>
<protein>
    <submittedName>
        <fullName evidence="4">Transcription repressor NadR</fullName>
    </submittedName>
</protein>
<keyword evidence="1" id="KW-0479">Metal-binding</keyword>
<organism evidence="4 5">
    <name type="scientific">Hominilimicola fabiformis</name>
    <dbReference type="NCBI Taxonomy" id="2885356"/>
    <lineage>
        <taxon>Bacteria</taxon>
        <taxon>Bacillati</taxon>
        <taxon>Bacillota</taxon>
        <taxon>Clostridia</taxon>
        <taxon>Eubacteriales</taxon>
        <taxon>Oscillospiraceae</taxon>
        <taxon>Hominilimicola</taxon>
    </lineage>
</organism>
<feature type="binding site" evidence="1">
    <location>
        <position position="143"/>
    </location>
    <ligand>
        <name>Ni(2+)</name>
        <dbReference type="ChEBI" id="CHEBI:49786"/>
    </ligand>
</feature>
<dbReference type="Proteomes" id="UP001198242">
    <property type="component" value="Unassembled WGS sequence"/>
</dbReference>
<dbReference type="Gene3D" id="1.10.10.10">
    <property type="entry name" value="Winged helix-like DNA-binding domain superfamily/Winged helix DNA-binding domain"/>
    <property type="match status" value="1"/>
</dbReference>
<feature type="binding site" evidence="1">
    <location>
        <position position="141"/>
    </location>
    <ligand>
        <name>Ni(2+)</name>
        <dbReference type="ChEBI" id="CHEBI:49786"/>
    </ligand>
</feature>
<feature type="binding site" evidence="1">
    <location>
        <position position="82"/>
    </location>
    <ligand>
        <name>Ni(2+)</name>
        <dbReference type="ChEBI" id="CHEBI:49786"/>
    </ligand>
</feature>
<dbReference type="SUPFAM" id="SSF75500">
    <property type="entry name" value="Putative transcriptional regulator TM1602, C-terminal domain"/>
    <property type="match status" value="1"/>
</dbReference>
<evidence type="ECO:0000313" key="5">
    <source>
        <dbReference type="Proteomes" id="UP001198242"/>
    </source>
</evidence>
<dbReference type="PIRSF" id="PIRSF037847">
    <property type="entry name" value="NiaR"/>
    <property type="match status" value="1"/>
</dbReference>
<dbReference type="Pfam" id="PF08279">
    <property type="entry name" value="HTH_11"/>
    <property type="match status" value="1"/>
</dbReference>
<dbReference type="InterPro" id="IPR036390">
    <property type="entry name" value="WH_DNA-bd_sf"/>
</dbReference>
<name>A0AAE3DYM4_9FIRM</name>
<accession>A0AAE3DYM4</accession>
<feature type="domain" description="3H" evidence="2">
    <location>
        <begin position="71"/>
        <end position="166"/>
    </location>
</feature>
<dbReference type="InterPro" id="IPR004173">
    <property type="entry name" value="3H_domain"/>
</dbReference>
<dbReference type="Gene3D" id="3.30.1340.20">
    <property type="entry name" value="3H domain"/>
    <property type="match status" value="1"/>
</dbReference>
<dbReference type="GO" id="GO:0046872">
    <property type="term" value="F:metal ion binding"/>
    <property type="evidence" value="ECO:0007669"/>
    <property type="project" value="UniProtKB-KW"/>
</dbReference>
<dbReference type="PANTHER" id="PTHR40068:SF1">
    <property type="entry name" value="TRANSCRIPTION REPRESSOR NIAR-RELATED"/>
    <property type="match status" value="1"/>
</dbReference>
<dbReference type="RefSeq" id="WP_022229347.1">
    <property type="nucleotide sequence ID" value="NZ_JAJEQM010000006.1"/>
</dbReference>
<evidence type="ECO:0000259" key="3">
    <source>
        <dbReference type="Pfam" id="PF08279"/>
    </source>
</evidence>
<reference evidence="4 5" key="1">
    <citation type="submission" date="2021-10" db="EMBL/GenBank/DDBJ databases">
        <title>Anaerobic single-cell dispensing facilitates the cultivation of human gut bacteria.</title>
        <authorList>
            <person name="Afrizal A."/>
        </authorList>
    </citation>
    <scope>NUCLEOTIDE SEQUENCE [LARGE SCALE GENOMIC DNA]</scope>
    <source>
        <strain evidence="4 5">CLA-AA-H232</strain>
    </source>
</reference>
<dbReference type="Pfam" id="PF02829">
    <property type="entry name" value="3H"/>
    <property type="match status" value="1"/>
</dbReference>
<keyword evidence="1" id="KW-0533">Nickel</keyword>
<dbReference type="PANTHER" id="PTHR40068">
    <property type="entry name" value="TRANSCRIPTION REPRESSOR NIAR-RELATED"/>
    <property type="match status" value="1"/>
</dbReference>
<dbReference type="AlphaFoldDB" id="A0AAE3DYM4"/>
<comment type="caution">
    <text evidence="4">The sequence shown here is derived from an EMBL/GenBank/DDBJ whole genome shotgun (WGS) entry which is preliminary data.</text>
</comment>
<dbReference type="SUPFAM" id="SSF46785">
    <property type="entry name" value="Winged helix' DNA-binding domain"/>
    <property type="match status" value="1"/>
</dbReference>
<dbReference type="InterPro" id="IPR026043">
    <property type="entry name" value="NadR"/>
</dbReference>
<evidence type="ECO:0000259" key="2">
    <source>
        <dbReference type="Pfam" id="PF02829"/>
    </source>
</evidence>